<evidence type="ECO:0008006" key="4">
    <source>
        <dbReference type="Google" id="ProtNLM"/>
    </source>
</evidence>
<reference evidence="2 3" key="1">
    <citation type="submission" date="2024-06" db="EMBL/GenBank/DDBJ databases">
        <title>Sorghum-associated microbial communities from plants grown in Nebraska, USA.</title>
        <authorList>
            <person name="Schachtman D."/>
        </authorList>
    </citation>
    <scope>NUCLEOTIDE SEQUENCE [LARGE SCALE GENOMIC DNA]</scope>
    <source>
        <strain evidence="2 3">736</strain>
    </source>
</reference>
<dbReference type="EMBL" id="JBEPSB010000005">
    <property type="protein sequence ID" value="MET4560393.1"/>
    <property type="molecule type" value="Genomic_DNA"/>
</dbReference>
<keyword evidence="3" id="KW-1185">Reference proteome</keyword>
<evidence type="ECO:0000256" key="1">
    <source>
        <dbReference type="SAM" id="Phobius"/>
    </source>
</evidence>
<organism evidence="2 3">
    <name type="scientific">Lysinibacillus parviboronicapiens</name>
    <dbReference type="NCBI Taxonomy" id="436516"/>
    <lineage>
        <taxon>Bacteria</taxon>
        <taxon>Bacillati</taxon>
        <taxon>Bacillota</taxon>
        <taxon>Bacilli</taxon>
        <taxon>Bacillales</taxon>
        <taxon>Bacillaceae</taxon>
        <taxon>Lysinibacillus</taxon>
    </lineage>
</organism>
<proteinExistence type="predicted"/>
<keyword evidence="1" id="KW-1133">Transmembrane helix</keyword>
<dbReference type="Proteomes" id="UP001549363">
    <property type="component" value="Unassembled WGS sequence"/>
</dbReference>
<protein>
    <recommendedName>
        <fullName evidence="4">DUF4179 domain-containing protein</fullName>
    </recommendedName>
</protein>
<comment type="caution">
    <text evidence="2">The sequence shown here is derived from an EMBL/GenBank/DDBJ whole genome shotgun (WGS) entry which is preliminary data.</text>
</comment>
<evidence type="ECO:0000313" key="3">
    <source>
        <dbReference type="Proteomes" id="UP001549363"/>
    </source>
</evidence>
<keyword evidence="1" id="KW-0812">Transmembrane</keyword>
<name>A0ABV2PHF6_9BACI</name>
<sequence>MLSSDYSLSEDQPKKKRVRKKWFVIALCIVVVSCVIITNLPVVASFLDKSKEPDFSVYKTFVGQTIENDFGRLTLNEVMMDDNQILLNATFEPVEDLDFDNQVFFIPQVLVNGQNFTVRNGGQTIAQTDSIYTIYNSVKMSELPQNEKLKLEIRYNDWNWEKPIDKPWVFKIEALQEQLLEDRIIFSVDKAITLNDGQVIKVEKVVSTPISTTIYFQSTQSLQESIAFNILSESGKTWRYDSSYPLNEEHTQWGIRFDALYLKDNMYELIPVETGDRDKELGPAIKIGEK</sequence>
<evidence type="ECO:0000313" key="2">
    <source>
        <dbReference type="EMBL" id="MET4560393.1"/>
    </source>
</evidence>
<keyword evidence="1" id="KW-0472">Membrane</keyword>
<feature type="transmembrane region" description="Helical" evidence="1">
    <location>
        <begin position="22"/>
        <end position="47"/>
    </location>
</feature>
<dbReference type="Gene3D" id="2.60.40.1630">
    <property type="entry name" value="bacillus anthracis domain"/>
    <property type="match status" value="1"/>
</dbReference>
<accession>A0ABV2PHF6</accession>
<gene>
    <name evidence="2" type="ORF">ABIA69_001537</name>
</gene>